<keyword evidence="3 7" id="KW-0812">Transmembrane</keyword>
<dbReference type="PANTHER" id="PTHR21716:SF64">
    <property type="entry name" value="AI-2 TRANSPORT PROTEIN TQSA"/>
    <property type="match status" value="1"/>
</dbReference>
<gene>
    <name evidence="8" type="ORF">FHS48_003307</name>
</gene>
<feature type="transmembrane region" description="Helical" evidence="7">
    <location>
        <begin position="84"/>
        <end position="103"/>
    </location>
</feature>
<evidence type="ECO:0000256" key="5">
    <source>
        <dbReference type="ARBA" id="ARBA00023136"/>
    </source>
</evidence>
<feature type="transmembrane region" description="Helical" evidence="7">
    <location>
        <begin position="166"/>
        <end position="191"/>
    </location>
</feature>
<proteinExistence type="inferred from homology"/>
<keyword evidence="5 7" id="KW-0472">Membrane</keyword>
<feature type="region of interest" description="Disordered" evidence="6">
    <location>
        <begin position="372"/>
        <end position="393"/>
    </location>
</feature>
<evidence type="ECO:0000256" key="1">
    <source>
        <dbReference type="ARBA" id="ARBA00004141"/>
    </source>
</evidence>
<evidence type="ECO:0000256" key="7">
    <source>
        <dbReference type="SAM" id="Phobius"/>
    </source>
</evidence>
<feature type="transmembrane region" description="Helical" evidence="7">
    <location>
        <begin position="257"/>
        <end position="278"/>
    </location>
</feature>
<dbReference type="Proteomes" id="UP000544872">
    <property type="component" value="Unassembled WGS sequence"/>
</dbReference>
<dbReference type="AlphaFoldDB" id="A0A7X0DN80"/>
<dbReference type="GO" id="GO:0055085">
    <property type="term" value="P:transmembrane transport"/>
    <property type="evidence" value="ECO:0007669"/>
    <property type="project" value="TreeGrafter"/>
</dbReference>
<evidence type="ECO:0000313" key="9">
    <source>
        <dbReference type="Proteomes" id="UP000544872"/>
    </source>
</evidence>
<dbReference type="PANTHER" id="PTHR21716">
    <property type="entry name" value="TRANSMEMBRANE PROTEIN"/>
    <property type="match status" value="1"/>
</dbReference>
<keyword evidence="4 7" id="KW-1133">Transmembrane helix</keyword>
<reference evidence="8 9" key="1">
    <citation type="submission" date="2020-08" db="EMBL/GenBank/DDBJ databases">
        <title>Genomic Encyclopedia of Type Strains, Phase IV (KMG-IV): sequencing the most valuable type-strain genomes for metagenomic binning, comparative biology and taxonomic classification.</title>
        <authorList>
            <person name="Goeker M."/>
        </authorList>
    </citation>
    <scope>NUCLEOTIDE SEQUENCE [LARGE SCALE GENOMIC DNA]</scope>
    <source>
        <strain evidence="8 9">DSM 11590</strain>
    </source>
</reference>
<feature type="transmembrane region" description="Helical" evidence="7">
    <location>
        <begin position="290"/>
        <end position="306"/>
    </location>
</feature>
<evidence type="ECO:0000313" key="8">
    <source>
        <dbReference type="EMBL" id="MBB6211863.1"/>
    </source>
</evidence>
<feature type="transmembrane region" description="Helical" evidence="7">
    <location>
        <begin position="232"/>
        <end position="251"/>
    </location>
</feature>
<dbReference type="GO" id="GO:0016020">
    <property type="term" value="C:membrane"/>
    <property type="evidence" value="ECO:0007669"/>
    <property type="project" value="UniProtKB-SubCell"/>
</dbReference>
<dbReference type="Pfam" id="PF01594">
    <property type="entry name" value="AI-2E_transport"/>
    <property type="match status" value="1"/>
</dbReference>
<dbReference type="RefSeq" id="WP_260402534.1">
    <property type="nucleotide sequence ID" value="NZ_JACIIX010000014.1"/>
</dbReference>
<dbReference type="EMBL" id="JACIIX010000014">
    <property type="protein sequence ID" value="MBB6211863.1"/>
    <property type="molecule type" value="Genomic_DNA"/>
</dbReference>
<dbReference type="InterPro" id="IPR002549">
    <property type="entry name" value="AI-2E-like"/>
</dbReference>
<keyword evidence="9" id="KW-1185">Reference proteome</keyword>
<feature type="transmembrane region" description="Helical" evidence="7">
    <location>
        <begin position="326"/>
        <end position="357"/>
    </location>
</feature>
<sequence length="393" mass="41455">MTAPSPASPDPTDPDSPLPSPLPSIERHALFWASVIIGTLIGVYLLRSVLLPFVAGAAVAYFLDPVADVLERRGLSRTLATATITALFLLLVAGVLLVLAPAIESQVVGFLHRVPDYLHAIEDRIAPLWAQAAKILPKAQIQSLTDSAKGMIGQGASWFLGLIGKVLTSGLALVNLLSLLVIAPVVSFYLLRDWDRIVSQIDSLLPRRHAGTIRTLAAEADSVLAGFVRGQATVCLALGTFYAVGLTLVGLDLGLVVGLSAGLISFIPYVGTVLGFVVSMGLALAQFSDTLPIVLVGAVFVSGQFLEGNFLSPWLVGERVGLHPVWMIFALLSGGTLFGFVGILLAVPVAAVIGVLVRHFLKRYRDSAYYHGGRSPETHEGPENDDGVEAAGG</sequence>
<evidence type="ECO:0000256" key="2">
    <source>
        <dbReference type="ARBA" id="ARBA00009773"/>
    </source>
</evidence>
<evidence type="ECO:0000256" key="3">
    <source>
        <dbReference type="ARBA" id="ARBA00022692"/>
    </source>
</evidence>
<protein>
    <submittedName>
        <fullName evidence="8">Putative PurR-regulated permease PerM</fullName>
    </submittedName>
</protein>
<evidence type="ECO:0000256" key="6">
    <source>
        <dbReference type="SAM" id="MobiDB-lite"/>
    </source>
</evidence>
<comment type="similarity">
    <text evidence="2">Belongs to the autoinducer-2 exporter (AI-2E) (TC 2.A.86) family.</text>
</comment>
<evidence type="ECO:0000256" key="4">
    <source>
        <dbReference type="ARBA" id="ARBA00022989"/>
    </source>
</evidence>
<accession>A0A7X0DN80</accession>
<comment type="subcellular location">
    <subcellularLocation>
        <location evidence="1">Membrane</location>
        <topology evidence="1">Multi-pass membrane protein</topology>
    </subcellularLocation>
</comment>
<name>A0A7X0DN80_NOVIT</name>
<feature type="compositionally biased region" description="Basic and acidic residues" evidence="6">
    <location>
        <begin position="372"/>
        <end position="382"/>
    </location>
</feature>
<feature type="transmembrane region" description="Helical" evidence="7">
    <location>
        <begin position="30"/>
        <end position="63"/>
    </location>
</feature>
<comment type="caution">
    <text evidence="8">The sequence shown here is derived from an EMBL/GenBank/DDBJ whole genome shotgun (WGS) entry which is preliminary data.</text>
</comment>
<organism evidence="8 9">
    <name type="scientific">Novispirillum itersonii</name>
    <name type="common">Aquaspirillum itersonii</name>
    <dbReference type="NCBI Taxonomy" id="189"/>
    <lineage>
        <taxon>Bacteria</taxon>
        <taxon>Pseudomonadati</taxon>
        <taxon>Pseudomonadota</taxon>
        <taxon>Alphaproteobacteria</taxon>
        <taxon>Rhodospirillales</taxon>
        <taxon>Novispirillaceae</taxon>
        <taxon>Novispirillum</taxon>
    </lineage>
</organism>
<feature type="compositionally biased region" description="Acidic residues" evidence="6">
    <location>
        <begin position="383"/>
        <end position="393"/>
    </location>
</feature>